<organism evidence="3 4">
    <name type="scientific">Parerythrobacter lacustris</name>
    <dbReference type="NCBI Taxonomy" id="2969984"/>
    <lineage>
        <taxon>Bacteria</taxon>
        <taxon>Pseudomonadati</taxon>
        <taxon>Pseudomonadota</taxon>
        <taxon>Alphaproteobacteria</taxon>
        <taxon>Sphingomonadales</taxon>
        <taxon>Erythrobacteraceae</taxon>
        <taxon>Parerythrobacter</taxon>
    </lineage>
</organism>
<evidence type="ECO:0000256" key="2">
    <source>
        <dbReference type="SAM" id="SignalP"/>
    </source>
</evidence>
<feature type="signal peptide" evidence="2">
    <location>
        <begin position="1"/>
        <end position="21"/>
    </location>
</feature>
<name>A0ABT1XSE4_9SPHN</name>
<protein>
    <recommendedName>
        <fullName evidence="5">DUF1579 domain-containing protein</fullName>
    </recommendedName>
</protein>
<evidence type="ECO:0000313" key="3">
    <source>
        <dbReference type="EMBL" id="MCR2833357.1"/>
    </source>
</evidence>
<feature type="chain" id="PRO_5045878252" description="DUF1579 domain-containing protein" evidence="2">
    <location>
        <begin position="22"/>
        <end position="171"/>
    </location>
</feature>
<accession>A0ABT1XSE4</accession>
<keyword evidence="2" id="KW-0732">Signal</keyword>
<keyword evidence="4" id="KW-1185">Reference proteome</keyword>
<dbReference type="Proteomes" id="UP001206067">
    <property type="component" value="Unassembled WGS sequence"/>
</dbReference>
<proteinExistence type="predicted"/>
<dbReference type="EMBL" id="JANKHH010000003">
    <property type="protein sequence ID" value="MCR2833357.1"/>
    <property type="molecule type" value="Genomic_DNA"/>
</dbReference>
<comment type="caution">
    <text evidence="3">The sequence shown here is derived from an EMBL/GenBank/DDBJ whole genome shotgun (WGS) entry which is preliminary data.</text>
</comment>
<dbReference type="RefSeq" id="WP_257595126.1">
    <property type="nucleotide sequence ID" value="NZ_JANKHH010000003.1"/>
</dbReference>
<feature type="region of interest" description="Disordered" evidence="1">
    <location>
        <begin position="150"/>
        <end position="171"/>
    </location>
</feature>
<reference evidence="3 4" key="1">
    <citation type="submission" date="2022-08" db="EMBL/GenBank/DDBJ databases">
        <title>Polyphasic taxonomy analysis of Qipengyuania sp.RS5-5.</title>
        <authorList>
            <person name="Xamxidin M."/>
            <person name="Wu M."/>
        </authorList>
    </citation>
    <scope>NUCLEOTIDE SEQUENCE [LARGE SCALE GENOMIC DNA]</scope>
    <source>
        <strain evidence="3 4">RS5-5</strain>
    </source>
</reference>
<evidence type="ECO:0008006" key="5">
    <source>
        <dbReference type="Google" id="ProtNLM"/>
    </source>
</evidence>
<evidence type="ECO:0000256" key="1">
    <source>
        <dbReference type="SAM" id="MobiDB-lite"/>
    </source>
</evidence>
<gene>
    <name evidence="3" type="ORF">NSO95_05325</name>
</gene>
<sequence length="171" mass="19172">MNRTGKAAFLAIALAATQVHAEDEVAIELETPAEQFETIRSWEGRWQVAETPALEIVFETTARGTAMIERWETKSGLHSITIYHMDGDALVATHYCPQGNQPRLETRSSANGDIRFAFRDVTDLDKGESHTHDLWFSSAADGTIRRSEIYRGEDGLQEPSHYTLRRAPPAE</sequence>
<evidence type="ECO:0000313" key="4">
    <source>
        <dbReference type="Proteomes" id="UP001206067"/>
    </source>
</evidence>